<evidence type="ECO:0000313" key="14">
    <source>
        <dbReference type="EMBL" id="GIY87087.1"/>
    </source>
</evidence>
<accession>A0AAV4WWE9</accession>
<comment type="subcellular location">
    <subcellularLocation>
        <location evidence="1">Cell membrane</location>
        <topology evidence="1">Multi-pass membrane protein</topology>
    </subcellularLocation>
</comment>
<keyword evidence="3" id="KW-1003">Cell membrane</keyword>
<feature type="transmembrane region" description="Helical" evidence="12">
    <location>
        <begin position="196"/>
        <end position="217"/>
    </location>
</feature>
<gene>
    <name evidence="14" type="primary">AVEN_76531_1</name>
    <name evidence="14" type="ORF">CDAR_255921</name>
</gene>
<feature type="transmembrane region" description="Helical" evidence="12">
    <location>
        <begin position="134"/>
        <end position="153"/>
    </location>
</feature>
<evidence type="ECO:0000256" key="9">
    <source>
        <dbReference type="ARBA" id="ARBA00023180"/>
    </source>
</evidence>
<evidence type="ECO:0000256" key="12">
    <source>
        <dbReference type="SAM" id="Phobius"/>
    </source>
</evidence>
<keyword evidence="5 12" id="KW-1133">Transmembrane helix</keyword>
<keyword evidence="2" id="KW-0813">Transport</keyword>
<dbReference type="InterPro" id="IPR052192">
    <property type="entry name" value="Insect_Ionotropic_Sensory_Rcpt"/>
</dbReference>
<evidence type="ECO:0000259" key="13">
    <source>
        <dbReference type="Pfam" id="PF10613"/>
    </source>
</evidence>
<evidence type="ECO:0000256" key="6">
    <source>
        <dbReference type="ARBA" id="ARBA00023065"/>
    </source>
</evidence>
<keyword evidence="4 12" id="KW-0812">Transmembrane</keyword>
<keyword evidence="10" id="KW-1071">Ligand-gated ion channel</keyword>
<keyword evidence="7 12" id="KW-0472">Membrane</keyword>
<dbReference type="SUPFAM" id="SSF53850">
    <property type="entry name" value="Periplasmic binding protein-like II"/>
    <property type="match status" value="1"/>
</dbReference>
<evidence type="ECO:0000256" key="2">
    <source>
        <dbReference type="ARBA" id="ARBA00022448"/>
    </source>
</evidence>
<evidence type="ECO:0000313" key="15">
    <source>
        <dbReference type="Proteomes" id="UP001054837"/>
    </source>
</evidence>
<evidence type="ECO:0000256" key="4">
    <source>
        <dbReference type="ARBA" id="ARBA00022692"/>
    </source>
</evidence>
<evidence type="ECO:0000256" key="11">
    <source>
        <dbReference type="ARBA" id="ARBA00023303"/>
    </source>
</evidence>
<keyword evidence="6" id="KW-0406">Ion transport</keyword>
<comment type="caution">
    <text evidence="14">The sequence shown here is derived from an EMBL/GenBank/DDBJ whole genome shotgun (WGS) entry which is preliminary data.</text>
</comment>
<evidence type="ECO:0000256" key="1">
    <source>
        <dbReference type="ARBA" id="ARBA00004651"/>
    </source>
</evidence>
<name>A0AAV4WWE9_9ARAC</name>
<evidence type="ECO:0000256" key="3">
    <source>
        <dbReference type="ARBA" id="ARBA00022475"/>
    </source>
</evidence>
<organism evidence="14 15">
    <name type="scientific">Caerostris darwini</name>
    <dbReference type="NCBI Taxonomy" id="1538125"/>
    <lineage>
        <taxon>Eukaryota</taxon>
        <taxon>Metazoa</taxon>
        <taxon>Ecdysozoa</taxon>
        <taxon>Arthropoda</taxon>
        <taxon>Chelicerata</taxon>
        <taxon>Arachnida</taxon>
        <taxon>Araneae</taxon>
        <taxon>Araneomorphae</taxon>
        <taxon>Entelegynae</taxon>
        <taxon>Araneoidea</taxon>
        <taxon>Araneidae</taxon>
        <taxon>Caerostris</taxon>
    </lineage>
</organism>
<dbReference type="PANTHER" id="PTHR42643:SF24">
    <property type="entry name" value="IONOTROPIC RECEPTOR 60A"/>
    <property type="match status" value="1"/>
</dbReference>
<reference evidence="14 15" key="1">
    <citation type="submission" date="2021-06" db="EMBL/GenBank/DDBJ databases">
        <title>Caerostris darwini draft genome.</title>
        <authorList>
            <person name="Kono N."/>
            <person name="Arakawa K."/>
        </authorList>
    </citation>
    <scope>NUCLEOTIDE SEQUENCE [LARGE SCALE GENOMIC DNA]</scope>
</reference>
<dbReference type="PANTHER" id="PTHR42643">
    <property type="entry name" value="IONOTROPIC RECEPTOR 20A-RELATED"/>
    <property type="match status" value="1"/>
</dbReference>
<proteinExistence type="predicted"/>
<keyword evidence="15" id="KW-1185">Reference proteome</keyword>
<dbReference type="GO" id="GO:0015276">
    <property type="term" value="F:ligand-gated monoatomic ion channel activity"/>
    <property type="evidence" value="ECO:0007669"/>
    <property type="project" value="InterPro"/>
</dbReference>
<feature type="domain" description="Ionotropic glutamate receptor L-glutamate and glycine-binding" evidence="13">
    <location>
        <begin position="11"/>
        <end position="116"/>
    </location>
</feature>
<sequence>MKWNSSVTTKLNVAYAKLAPFVDVQETDNGDILGGFIPQIMQMVANWMNLELTYIREPLDTYGNLVNGSWNGMVGMLFRNEVDLILNPILPKPEFLEFLYYTNPITIEAYTILSGKKSEELGLFLYFSVLDKSVWMGIIIALIVIAVTSAALFRRAAFPYSFKWFHYIGQYSWNLLSYMMKQVPKENFLLRNHKHVLSIFLPLLNMLWVFCVAFLIMNTFQSLLVSKLALKKVVPIVDTVADLARSHGVICIAPREIQIDHVLKYSDLEINRKAWTKIDNEMSHNRAFNKEILRIVEKGKYCIIHGHLIIKDRLSKYFRTMGTCNMHLSKHYFYPFSLMMAVHKKMPESFYETFNVGITRLVDSDITGKWFEAALEVSNLCTSYTDNTLKALNLHHIYGVLVLWAAGLIIALIVLIFEIKLHKRKVGGRILKNDVDIEARKI</sequence>
<feature type="transmembrane region" description="Helical" evidence="12">
    <location>
        <begin position="397"/>
        <end position="417"/>
    </location>
</feature>
<keyword evidence="9" id="KW-0325">Glycoprotein</keyword>
<evidence type="ECO:0000256" key="10">
    <source>
        <dbReference type="ARBA" id="ARBA00023286"/>
    </source>
</evidence>
<evidence type="ECO:0000256" key="7">
    <source>
        <dbReference type="ARBA" id="ARBA00023136"/>
    </source>
</evidence>
<dbReference type="Proteomes" id="UP001054837">
    <property type="component" value="Unassembled WGS sequence"/>
</dbReference>
<keyword evidence="11" id="KW-0407">Ion channel</keyword>
<dbReference type="EMBL" id="BPLQ01015292">
    <property type="protein sequence ID" value="GIY87087.1"/>
    <property type="molecule type" value="Genomic_DNA"/>
</dbReference>
<dbReference type="AlphaFoldDB" id="A0AAV4WWE9"/>
<dbReference type="GO" id="GO:0005886">
    <property type="term" value="C:plasma membrane"/>
    <property type="evidence" value="ECO:0007669"/>
    <property type="project" value="UniProtKB-SubCell"/>
</dbReference>
<evidence type="ECO:0000256" key="5">
    <source>
        <dbReference type="ARBA" id="ARBA00022989"/>
    </source>
</evidence>
<dbReference type="Gene3D" id="3.40.190.10">
    <property type="entry name" value="Periplasmic binding protein-like II"/>
    <property type="match status" value="1"/>
</dbReference>
<evidence type="ECO:0000256" key="8">
    <source>
        <dbReference type="ARBA" id="ARBA00023170"/>
    </source>
</evidence>
<dbReference type="InterPro" id="IPR019594">
    <property type="entry name" value="Glu/Gly-bd"/>
</dbReference>
<keyword evidence="8" id="KW-0675">Receptor</keyword>
<protein>
    <submittedName>
        <fullName evidence="14">Lig_chan-Glu_bd domain-containing protein</fullName>
    </submittedName>
</protein>
<dbReference type="Pfam" id="PF10613">
    <property type="entry name" value="Lig_chan-Glu_bd"/>
    <property type="match status" value="1"/>
</dbReference>